<keyword evidence="2" id="KW-1185">Reference proteome</keyword>
<dbReference type="OrthoDB" id="5977329at2759"/>
<reference evidence="1" key="1">
    <citation type="submission" date="2022-11" db="UniProtKB">
        <authorList>
            <consortium name="EnsemblMetazoa"/>
        </authorList>
    </citation>
    <scope>IDENTIFICATION</scope>
</reference>
<dbReference type="Proteomes" id="UP000887567">
    <property type="component" value="Unplaced"/>
</dbReference>
<evidence type="ECO:0000313" key="1">
    <source>
        <dbReference type="EnsemblMetazoa" id="XP_020910095.1"/>
    </source>
</evidence>
<sequence length="184" mass="21355">MTSEPGMVWTLLESFALSNNYKYQRKPLSKDFPVNERNFNWSDYRLSLSVMQHIQSHATHWRATCNYEKDGLIKTDFIQGSIQVFDVLKNHDNACFRVDYANVRDISCTDCTINMRQYFHRHVNVDSYLGTRDGCDLQLNTATSKVIDGNYCENFGYYNHINPRHRCSADSSATTQWWIGAIAS</sequence>
<dbReference type="AlphaFoldDB" id="A0A913XTL6"/>
<dbReference type="KEGG" id="epa:110247943"/>
<dbReference type="GeneID" id="110247943"/>
<accession>A0A913XTL6</accession>
<protein>
    <submittedName>
        <fullName evidence="1">Uncharacterized protein</fullName>
    </submittedName>
</protein>
<dbReference type="OMA" id="IQSHATH"/>
<dbReference type="RefSeq" id="XP_020910095.1">
    <property type="nucleotide sequence ID" value="XM_021054436.1"/>
</dbReference>
<name>A0A913XTL6_EXADI</name>
<dbReference type="EnsemblMetazoa" id="XM_021054436.1">
    <property type="protein sequence ID" value="XP_020910095.1"/>
    <property type="gene ID" value="LOC110247943"/>
</dbReference>
<proteinExistence type="predicted"/>
<organism evidence="1 2">
    <name type="scientific">Exaiptasia diaphana</name>
    <name type="common">Tropical sea anemone</name>
    <name type="synonym">Aiptasia pulchella</name>
    <dbReference type="NCBI Taxonomy" id="2652724"/>
    <lineage>
        <taxon>Eukaryota</taxon>
        <taxon>Metazoa</taxon>
        <taxon>Cnidaria</taxon>
        <taxon>Anthozoa</taxon>
        <taxon>Hexacorallia</taxon>
        <taxon>Actiniaria</taxon>
        <taxon>Aiptasiidae</taxon>
        <taxon>Exaiptasia</taxon>
    </lineage>
</organism>
<evidence type="ECO:0000313" key="2">
    <source>
        <dbReference type="Proteomes" id="UP000887567"/>
    </source>
</evidence>